<evidence type="ECO:0000313" key="8">
    <source>
        <dbReference type="EMBL" id="TKA63677.1"/>
    </source>
</evidence>
<feature type="region of interest" description="Disordered" evidence="6">
    <location>
        <begin position="86"/>
        <end position="123"/>
    </location>
</feature>
<feature type="compositionally biased region" description="Polar residues" evidence="6">
    <location>
        <begin position="302"/>
        <end position="311"/>
    </location>
</feature>
<dbReference type="PROSITE" id="PS50076">
    <property type="entry name" value="DNAJ_2"/>
    <property type="match status" value="1"/>
</dbReference>
<accession>A0A4U0WLL6</accession>
<feature type="region of interest" description="Disordered" evidence="6">
    <location>
        <begin position="284"/>
        <end position="342"/>
    </location>
</feature>
<dbReference type="InterPro" id="IPR001623">
    <property type="entry name" value="DnaJ_domain"/>
</dbReference>
<dbReference type="InterPro" id="IPR012677">
    <property type="entry name" value="Nucleotide-bd_a/b_plait_sf"/>
</dbReference>
<feature type="region of interest" description="Disordered" evidence="6">
    <location>
        <begin position="137"/>
        <end position="163"/>
    </location>
</feature>
<dbReference type="SUPFAM" id="SSF46565">
    <property type="entry name" value="Chaperone J-domain"/>
    <property type="match status" value="1"/>
</dbReference>
<dbReference type="Pfam" id="PF00226">
    <property type="entry name" value="DnaJ"/>
    <property type="match status" value="1"/>
</dbReference>
<dbReference type="AlphaFoldDB" id="A0A4U0WLL6"/>
<comment type="subcellular location">
    <subcellularLocation>
        <location evidence="2">Cytoplasm</location>
    </subcellularLocation>
    <subcellularLocation>
        <location evidence="1">Nucleus</location>
    </subcellularLocation>
</comment>
<protein>
    <recommendedName>
        <fullName evidence="7">J domain-containing protein</fullName>
    </recommendedName>
</protein>
<dbReference type="InterPro" id="IPR035979">
    <property type="entry name" value="RBD_domain_sf"/>
</dbReference>
<dbReference type="InterPro" id="IPR036869">
    <property type="entry name" value="J_dom_sf"/>
</dbReference>
<keyword evidence="3" id="KW-0963">Cytoplasm</keyword>
<dbReference type="EMBL" id="NAJN01001368">
    <property type="protein sequence ID" value="TKA63677.1"/>
    <property type="molecule type" value="Genomic_DNA"/>
</dbReference>
<gene>
    <name evidence="8" type="ORF">B0A49_09063</name>
</gene>
<evidence type="ECO:0000256" key="2">
    <source>
        <dbReference type="ARBA" id="ARBA00004496"/>
    </source>
</evidence>
<evidence type="ECO:0000256" key="5">
    <source>
        <dbReference type="ARBA" id="ARBA00023242"/>
    </source>
</evidence>
<comment type="caution">
    <text evidence="8">The sequence shown here is derived from an EMBL/GenBank/DDBJ whole genome shotgun (WGS) entry which is preliminary data.</text>
</comment>
<dbReference type="GO" id="GO:0005681">
    <property type="term" value="C:spliceosomal complex"/>
    <property type="evidence" value="ECO:0007669"/>
    <property type="project" value="TreeGrafter"/>
</dbReference>
<keyword evidence="5" id="KW-0539">Nucleus</keyword>
<dbReference type="PANTHER" id="PTHR44313">
    <property type="entry name" value="DNAJ HOMOLOG SUBFAMILY C MEMBER 17"/>
    <property type="match status" value="1"/>
</dbReference>
<dbReference type="PANTHER" id="PTHR44313:SF1">
    <property type="entry name" value="DNAJ HOMOLOG SUBFAMILY C MEMBER 17"/>
    <property type="match status" value="1"/>
</dbReference>
<evidence type="ECO:0000313" key="9">
    <source>
        <dbReference type="Proteomes" id="UP000308768"/>
    </source>
</evidence>
<organism evidence="8 9">
    <name type="scientific">Cryomyces minteri</name>
    <dbReference type="NCBI Taxonomy" id="331657"/>
    <lineage>
        <taxon>Eukaryota</taxon>
        <taxon>Fungi</taxon>
        <taxon>Dikarya</taxon>
        <taxon>Ascomycota</taxon>
        <taxon>Pezizomycotina</taxon>
        <taxon>Dothideomycetes</taxon>
        <taxon>Dothideomycetes incertae sedis</taxon>
        <taxon>Cryomyces</taxon>
    </lineage>
</organism>
<dbReference type="CDD" id="cd06257">
    <property type="entry name" value="DnaJ"/>
    <property type="match status" value="1"/>
</dbReference>
<sequence>MASDDLKQHAISDTDYYELLGVAFETNEADIRRGYRKQALKYHPDKNAGNEAAVQKFHLLQIAYDVLSDPAAKTLYDNARTARLQKQRQHDLFEGKRRQMKEDLERRESGFKRKRDEEEDAEAKLEREIRRLAEDGKRRRKEKEEMLNREELEEEERLDNQNRDGEVSLQAQNDQATPRGGTDVPEIDRSIKVRWAREGLGDAVDKERLSKLFSTFGKIENAFILKKEKRMRVGEKREKKMVATGVIVYSSIVSAHAAVEDTKKQKTPEYQVFESVYWASDKEPDFGQAGISRSPPPGDQYQPITPDQATKFSVRAALSGQGSAPSTPVSAFKARANGDGLK</sequence>
<proteinExistence type="predicted"/>
<evidence type="ECO:0000256" key="3">
    <source>
        <dbReference type="ARBA" id="ARBA00022490"/>
    </source>
</evidence>
<dbReference type="SUPFAM" id="SSF54928">
    <property type="entry name" value="RNA-binding domain, RBD"/>
    <property type="match status" value="1"/>
</dbReference>
<evidence type="ECO:0000256" key="1">
    <source>
        <dbReference type="ARBA" id="ARBA00004123"/>
    </source>
</evidence>
<dbReference type="PROSITE" id="PS00636">
    <property type="entry name" value="DNAJ_1"/>
    <property type="match status" value="1"/>
</dbReference>
<dbReference type="InterPro" id="IPR018253">
    <property type="entry name" value="DnaJ_domain_CS"/>
</dbReference>
<feature type="domain" description="J" evidence="7">
    <location>
        <begin position="15"/>
        <end position="80"/>
    </location>
</feature>
<dbReference type="GO" id="GO:0005737">
    <property type="term" value="C:cytoplasm"/>
    <property type="evidence" value="ECO:0007669"/>
    <property type="project" value="UniProtKB-SubCell"/>
</dbReference>
<dbReference type="GO" id="GO:0000390">
    <property type="term" value="P:spliceosomal complex disassembly"/>
    <property type="evidence" value="ECO:0007669"/>
    <property type="project" value="TreeGrafter"/>
</dbReference>
<name>A0A4U0WLL6_9PEZI</name>
<keyword evidence="4" id="KW-0143">Chaperone</keyword>
<dbReference type="STRING" id="331657.A0A4U0WLL6"/>
<evidence type="ECO:0000256" key="4">
    <source>
        <dbReference type="ARBA" id="ARBA00023186"/>
    </source>
</evidence>
<evidence type="ECO:0000256" key="6">
    <source>
        <dbReference type="SAM" id="MobiDB-lite"/>
    </source>
</evidence>
<dbReference type="Gene3D" id="3.30.70.330">
    <property type="match status" value="1"/>
</dbReference>
<keyword evidence="9" id="KW-1185">Reference proteome</keyword>
<feature type="compositionally biased region" description="Basic and acidic residues" evidence="6">
    <location>
        <begin position="137"/>
        <end position="150"/>
    </location>
</feature>
<dbReference type="PRINTS" id="PR00625">
    <property type="entry name" value="JDOMAIN"/>
</dbReference>
<feature type="non-terminal residue" evidence="8">
    <location>
        <position position="342"/>
    </location>
</feature>
<dbReference type="OrthoDB" id="376357at2759"/>
<feature type="compositionally biased region" description="Basic and acidic residues" evidence="6">
    <location>
        <begin position="88"/>
        <end position="123"/>
    </location>
</feature>
<feature type="compositionally biased region" description="Polar residues" evidence="6">
    <location>
        <begin position="320"/>
        <end position="329"/>
    </location>
</feature>
<reference evidence="8 9" key="1">
    <citation type="submission" date="2017-03" db="EMBL/GenBank/DDBJ databases">
        <title>Genomes of endolithic fungi from Antarctica.</title>
        <authorList>
            <person name="Coleine C."/>
            <person name="Masonjones S."/>
            <person name="Stajich J.E."/>
        </authorList>
    </citation>
    <scope>NUCLEOTIDE SEQUENCE [LARGE SCALE GENOMIC DNA]</scope>
    <source>
        <strain evidence="8 9">CCFEE 5187</strain>
    </source>
</reference>
<dbReference type="GO" id="GO:0003676">
    <property type="term" value="F:nucleic acid binding"/>
    <property type="evidence" value="ECO:0007669"/>
    <property type="project" value="InterPro"/>
</dbReference>
<evidence type="ECO:0000259" key="7">
    <source>
        <dbReference type="PROSITE" id="PS50076"/>
    </source>
</evidence>
<dbReference type="InterPro" id="IPR052094">
    <property type="entry name" value="Pre-mRNA-splicing_ERAD"/>
</dbReference>
<dbReference type="SMART" id="SM00271">
    <property type="entry name" value="DnaJ"/>
    <property type="match status" value="1"/>
</dbReference>
<dbReference type="Gene3D" id="1.10.287.110">
    <property type="entry name" value="DnaJ domain"/>
    <property type="match status" value="1"/>
</dbReference>
<dbReference type="Proteomes" id="UP000308768">
    <property type="component" value="Unassembled WGS sequence"/>
</dbReference>